<keyword evidence="14" id="KW-0411">Iron-sulfur</keyword>
<sequence>MDKTGLYAVSARNTHMQHWQEPRQVDLCQSARHLRRIRLVWSMWSVQVADASNCRSLYMQISNESTPAVAAVAFDAALLRKLNQLGPRYTSYPTADRFSEAFTADDYQHAVARRRDMGARHALSLYLHIPFCNTICYYCACNKVVSKNTAKAALYLTYLQREISMQAALFEGMNQVEQLHFGGGTPTFLSDDQMDGLMAHLHRNFEFAADEQGEYSIEIDPRTVTPARIVTLRRQGFNRISLGVQDFDPAVQQAVNRIQPEEDTLKIIDAARYAGFRSVSIDLIYGLPRQNVISMSQTLNKVIAASPDRIAIYNYAHMPHIFKPQRRIAESELPTPDAKIDMLFLCIKRLTDAGYVYIGMDHFAKPDDDLAIAQRQGRLHRNFQGYSTHAEADLVACGVSAISAVGASYSQNEKTLEAYYQRLDRHELPIARGIKLSMDDLLRRLIIQHLMCHFELSLASIEIAHPIKFSEYFASELAQLELLAADGLLNLDDEWITVTMKGRLLIRNICMVFDRYLDPEKSPLRYSKTI</sequence>
<comment type="similarity">
    <text evidence="4">Belongs to the anaerobic coproporphyrinogen-III oxidase family.</text>
</comment>
<dbReference type="GO" id="GO:0051989">
    <property type="term" value="F:coproporphyrinogen dehydrogenase activity"/>
    <property type="evidence" value="ECO:0007669"/>
    <property type="project" value="UniProtKB-EC"/>
</dbReference>
<dbReference type="InterPro" id="IPR034505">
    <property type="entry name" value="Coproporphyrinogen-III_oxidase"/>
</dbReference>
<evidence type="ECO:0000256" key="7">
    <source>
        <dbReference type="ARBA" id="ARBA00020156"/>
    </source>
</evidence>
<dbReference type="Proteomes" id="UP000071778">
    <property type="component" value="Chromosome"/>
</dbReference>
<dbReference type="AlphaFoldDB" id="A0A127QP99"/>
<dbReference type="InterPro" id="IPR004558">
    <property type="entry name" value="Coprogen_oxidase_HemN"/>
</dbReference>
<dbReference type="InterPro" id="IPR010723">
    <property type="entry name" value="HemN_C"/>
</dbReference>
<dbReference type="EC" id="1.3.98.3" evidence="6"/>
<dbReference type="SUPFAM" id="SSF102114">
    <property type="entry name" value="Radical SAM enzymes"/>
    <property type="match status" value="1"/>
</dbReference>
<dbReference type="Pfam" id="PF04055">
    <property type="entry name" value="Radical_SAM"/>
    <property type="match status" value="1"/>
</dbReference>
<evidence type="ECO:0000256" key="5">
    <source>
        <dbReference type="ARBA" id="ARBA00011245"/>
    </source>
</evidence>
<evidence type="ECO:0000256" key="2">
    <source>
        <dbReference type="ARBA" id="ARBA00004496"/>
    </source>
</evidence>
<evidence type="ECO:0000256" key="17">
    <source>
        <dbReference type="ARBA" id="ARBA00048321"/>
    </source>
</evidence>
<dbReference type="GO" id="GO:0005737">
    <property type="term" value="C:cytoplasm"/>
    <property type="evidence" value="ECO:0007669"/>
    <property type="project" value="UniProtKB-SubCell"/>
</dbReference>
<dbReference type="Gene3D" id="3.30.750.200">
    <property type="match status" value="1"/>
</dbReference>
<evidence type="ECO:0000256" key="13">
    <source>
        <dbReference type="ARBA" id="ARBA00023004"/>
    </source>
</evidence>
<comment type="subunit">
    <text evidence="5">Monomer.</text>
</comment>
<dbReference type="FunFam" id="1.10.10.920:FF:000002">
    <property type="entry name" value="Coproporphyrinogen-III oxidase"/>
    <property type="match status" value="1"/>
</dbReference>
<dbReference type="FunFam" id="3.80.30.20:FF:000012">
    <property type="entry name" value="Coproporphyrinogen-III oxidase"/>
    <property type="match status" value="1"/>
</dbReference>
<keyword evidence="10" id="KW-0949">S-adenosyl-L-methionine</keyword>
<organism evidence="19 20">
    <name type="scientific">Collimonas arenae</name>
    <dbReference type="NCBI Taxonomy" id="279058"/>
    <lineage>
        <taxon>Bacteria</taxon>
        <taxon>Pseudomonadati</taxon>
        <taxon>Pseudomonadota</taxon>
        <taxon>Betaproteobacteria</taxon>
        <taxon>Burkholderiales</taxon>
        <taxon>Oxalobacteraceae</taxon>
        <taxon>Collimonas</taxon>
    </lineage>
</organism>
<evidence type="ECO:0000256" key="8">
    <source>
        <dbReference type="ARBA" id="ARBA00022485"/>
    </source>
</evidence>
<evidence type="ECO:0000313" key="19">
    <source>
        <dbReference type="EMBL" id="AMP11846.1"/>
    </source>
</evidence>
<dbReference type="PROSITE" id="PS51918">
    <property type="entry name" value="RADICAL_SAM"/>
    <property type="match status" value="1"/>
</dbReference>
<dbReference type="NCBIfam" id="TIGR00538">
    <property type="entry name" value="hemN"/>
    <property type="match status" value="1"/>
</dbReference>
<evidence type="ECO:0000259" key="18">
    <source>
        <dbReference type="PROSITE" id="PS51918"/>
    </source>
</evidence>
<dbReference type="SFLD" id="SFLDG01065">
    <property type="entry name" value="anaerobic_coproporphyrinogen-I"/>
    <property type="match status" value="1"/>
</dbReference>
<keyword evidence="12 19" id="KW-0560">Oxidoreductase</keyword>
<evidence type="ECO:0000256" key="12">
    <source>
        <dbReference type="ARBA" id="ARBA00023002"/>
    </source>
</evidence>
<keyword evidence="8" id="KW-0004">4Fe-4S</keyword>
<dbReference type="GO" id="GO:0004109">
    <property type="term" value="F:coproporphyrinogen oxidase activity"/>
    <property type="evidence" value="ECO:0007669"/>
    <property type="project" value="InterPro"/>
</dbReference>
<dbReference type="PANTHER" id="PTHR13932:SF6">
    <property type="entry name" value="OXYGEN-INDEPENDENT COPROPORPHYRINOGEN III OXIDASE"/>
    <property type="match status" value="1"/>
</dbReference>
<dbReference type="InterPro" id="IPR006638">
    <property type="entry name" value="Elp3/MiaA/NifB-like_rSAM"/>
</dbReference>
<evidence type="ECO:0000256" key="11">
    <source>
        <dbReference type="ARBA" id="ARBA00022723"/>
    </source>
</evidence>
<proteinExistence type="inferred from homology"/>
<keyword evidence="20" id="KW-1185">Reference proteome</keyword>
<feature type="domain" description="Radical SAM core" evidence="18">
    <location>
        <begin position="117"/>
        <end position="353"/>
    </location>
</feature>
<comment type="subcellular location">
    <subcellularLocation>
        <location evidence="2">Cytoplasm</location>
    </subcellularLocation>
</comment>
<evidence type="ECO:0000256" key="1">
    <source>
        <dbReference type="ARBA" id="ARBA00001966"/>
    </source>
</evidence>
<dbReference type="GO" id="GO:0046872">
    <property type="term" value="F:metal ion binding"/>
    <property type="evidence" value="ECO:0007669"/>
    <property type="project" value="UniProtKB-KW"/>
</dbReference>
<dbReference type="UniPathway" id="UPA00251">
    <property type="reaction ID" value="UER00323"/>
</dbReference>
<keyword evidence="11" id="KW-0479">Metal-binding</keyword>
<comment type="pathway">
    <text evidence="3">Porphyrin-containing compound metabolism; protoporphyrin-IX biosynthesis; protoporphyrinogen-IX from coproporphyrinogen-III (AdoMet route): step 1/1.</text>
</comment>
<dbReference type="GO" id="GO:0006782">
    <property type="term" value="P:protoporphyrinogen IX biosynthetic process"/>
    <property type="evidence" value="ECO:0007669"/>
    <property type="project" value="UniProtKB-UniPathway"/>
</dbReference>
<dbReference type="InterPro" id="IPR058240">
    <property type="entry name" value="rSAM_sf"/>
</dbReference>
<evidence type="ECO:0000256" key="3">
    <source>
        <dbReference type="ARBA" id="ARBA00004785"/>
    </source>
</evidence>
<comment type="cofactor">
    <cofactor evidence="1">
        <name>[4Fe-4S] cluster</name>
        <dbReference type="ChEBI" id="CHEBI:49883"/>
    </cofactor>
</comment>
<dbReference type="SMART" id="SM00729">
    <property type="entry name" value="Elp3"/>
    <property type="match status" value="1"/>
</dbReference>
<dbReference type="PATRIC" id="fig|279058.18.peg.4121"/>
<evidence type="ECO:0000256" key="14">
    <source>
        <dbReference type="ARBA" id="ARBA00023014"/>
    </source>
</evidence>
<dbReference type="Pfam" id="PF06969">
    <property type="entry name" value="HemN_C"/>
    <property type="match status" value="1"/>
</dbReference>
<comment type="catalytic activity">
    <reaction evidence="17">
        <text>coproporphyrinogen III + 2 S-adenosyl-L-methionine = protoporphyrinogen IX + 2 5'-deoxyadenosine + 2 L-methionine + 2 CO2</text>
        <dbReference type="Rhea" id="RHEA:15425"/>
        <dbReference type="ChEBI" id="CHEBI:16526"/>
        <dbReference type="ChEBI" id="CHEBI:17319"/>
        <dbReference type="ChEBI" id="CHEBI:57307"/>
        <dbReference type="ChEBI" id="CHEBI:57309"/>
        <dbReference type="ChEBI" id="CHEBI:57844"/>
        <dbReference type="ChEBI" id="CHEBI:59789"/>
        <dbReference type="EC" id="1.3.98.3"/>
    </reaction>
</comment>
<protein>
    <recommendedName>
        <fullName evidence="7">Oxygen-independent coproporphyrinogen III oxidase</fullName>
        <ecNumber evidence="6">1.3.98.3</ecNumber>
    </recommendedName>
    <alternativeName>
        <fullName evidence="16">Coproporphyrinogen III dehydrogenase</fullName>
    </alternativeName>
</protein>
<evidence type="ECO:0000256" key="10">
    <source>
        <dbReference type="ARBA" id="ARBA00022691"/>
    </source>
</evidence>
<name>A0A127QP99_9BURK</name>
<evidence type="ECO:0000256" key="9">
    <source>
        <dbReference type="ARBA" id="ARBA00022490"/>
    </source>
</evidence>
<evidence type="ECO:0000256" key="15">
    <source>
        <dbReference type="ARBA" id="ARBA00023244"/>
    </source>
</evidence>
<evidence type="ECO:0000256" key="6">
    <source>
        <dbReference type="ARBA" id="ARBA00011912"/>
    </source>
</evidence>
<evidence type="ECO:0000256" key="16">
    <source>
        <dbReference type="ARBA" id="ARBA00030263"/>
    </source>
</evidence>
<dbReference type="CDD" id="cd01335">
    <property type="entry name" value="Radical_SAM"/>
    <property type="match status" value="1"/>
</dbReference>
<dbReference type="SFLD" id="SFLDS00029">
    <property type="entry name" value="Radical_SAM"/>
    <property type="match status" value="1"/>
</dbReference>
<evidence type="ECO:0000313" key="20">
    <source>
        <dbReference type="Proteomes" id="UP000071778"/>
    </source>
</evidence>
<dbReference type="InterPro" id="IPR007197">
    <property type="entry name" value="rSAM"/>
</dbReference>
<keyword evidence="13" id="KW-0408">Iron</keyword>
<dbReference type="PANTHER" id="PTHR13932">
    <property type="entry name" value="COPROPORPHYRINIGEN III OXIDASE"/>
    <property type="match status" value="1"/>
</dbReference>
<gene>
    <name evidence="19" type="primary">hemN</name>
    <name evidence="19" type="ORF">CAter282_4186</name>
</gene>
<dbReference type="Gene3D" id="1.10.10.920">
    <property type="match status" value="1"/>
</dbReference>
<evidence type="ECO:0000256" key="4">
    <source>
        <dbReference type="ARBA" id="ARBA00005493"/>
    </source>
</evidence>
<reference evidence="19 20" key="1">
    <citation type="submission" date="2015-11" db="EMBL/GenBank/DDBJ databases">
        <title>Exploring the genomic traits of fungus-feeding bacterial genus Collimonas.</title>
        <authorList>
            <person name="Song C."/>
            <person name="Schmidt R."/>
            <person name="de Jager V."/>
            <person name="Krzyzanowska D."/>
            <person name="Jongedijk E."/>
            <person name="Cankar K."/>
            <person name="Beekwilder J."/>
            <person name="van Veen A."/>
            <person name="de Boer W."/>
            <person name="van Veen J.A."/>
            <person name="Garbeva P."/>
        </authorList>
    </citation>
    <scope>NUCLEOTIDE SEQUENCE [LARGE SCALE GENOMIC DNA]</scope>
    <source>
        <strain evidence="19 20">Ter282</strain>
    </source>
</reference>
<dbReference type="GO" id="GO:0051539">
    <property type="term" value="F:4 iron, 4 sulfur cluster binding"/>
    <property type="evidence" value="ECO:0007669"/>
    <property type="project" value="UniProtKB-KW"/>
</dbReference>
<keyword evidence="15" id="KW-0627">Porphyrin biosynthesis</keyword>
<dbReference type="EMBL" id="CP013235">
    <property type="protein sequence ID" value="AMP11846.1"/>
    <property type="molecule type" value="Genomic_DNA"/>
</dbReference>
<accession>A0A127QP99</accession>
<keyword evidence="9" id="KW-0963">Cytoplasm</keyword>